<comment type="caution">
    <text evidence="1">The sequence shown here is derived from an EMBL/GenBank/DDBJ whole genome shotgun (WGS) entry which is preliminary data.</text>
</comment>
<dbReference type="Proteomes" id="UP001239462">
    <property type="component" value="Unassembled WGS sequence"/>
</dbReference>
<dbReference type="EMBL" id="JASZZN010000033">
    <property type="protein sequence ID" value="MDM4019213.1"/>
    <property type="molecule type" value="Genomic_DNA"/>
</dbReference>
<proteinExistence type="predicted"/>
<evidence type="ECO:0000313" key="2">
    <source>
        <dbReference type="Proteomes" id="UP001239462"/>
    </source>
</evidence>
<protein>
    <recommendedName>
        <fullName evidence="3">Outer membrane protein beta-barrel domain-containing protein</fullName>
    </recommendedName>
</protein>
<name>A0ABT7PRU3_9BACT</name>
<evidence type="ECO:0000313" key="1">
    <source>
        <dbReference type="EMBL" id="MDM4019213.1"/>
    </source>
</evidence>
<evidence type="ECO:0008006" key="3">
    <source>
        <dbReference type="Google" id="ProtNLM"/>
    </source>
</evidence>
<accession>A0ABT7PRU3</accession>
<organism evidence="1 2">
    <name type="scientific">Roseiconus lacunae</name>
    <dbReference type="NCBI Taxonomy" id="2605694"/>
    <lineage>
        <taxon>Bacteria</taxon>
        <taxon>Pseudomonadati</taxon>
        <taxon>Planctomycetota</taxon>
        <taxon>Planctomycetia</taxon>
        <taxon>Pirellulales</taxon>
        <taxon>Pirellulaceae</taxon>
        <taxon>Roseiconus</taxon>
    </lineage>
</organism>
<sequence>MPHRSARHLRIATAKGLALANGLLIAVTLVSGCAMPTGILKSRWAMDDADYAAKYCDGAERWDIPGKLKQALDARFLDGATGMFASGGYTYRPDSDHSLMSLDVGGEAYMTSYLTGRASLMGMVNEDDWFTGADVGLRVQTPSRLAPFVGTGVYAGAARETVDASDDGIDNDDDGWVDENREKKKRFSGAFAAVYPEVGAHFWWTPRIRLTSYGRYMIATEGREADDWMLGVGLAVFSKN</sequence>
<dbReference type="PROSITE" id="PS51257">
    <property type="entry name" value="PROKAR_LIPOPROTEIN"/>
    <property type="match status" value="1"/>
</dbReference>
<reference evidence="1 2" key="1">
    <citation type="submission" date="2023-06" db="EMBL/GenBank/DDBJ databases">
        <title>Roseiconus lacunae JC819 isolated from Gulf of Mannar region, Tamil Nadu.</title>
        <authorList>
            <person name="Pk S."/>
            <person name="Ch S."/>
            <person name="Ch V.R."/>
        </authorList>
    </citation>
    <scope>NUCLEOTIDE SEQUENCE [LARGE SCALE GENOMIC DNA]</scope>
    <source>
        <strain evidence="1 2">JC819</strain>
    </source>
</reference>
<keyword evidence="2" id="KW-1185">Reference proteome</keyword>
<dbReference type="RefSeq" id="WP_230627302.1">
    <property type="nucleotide sequence ID" value="NZ_CP141221.1"/>
</dbReference>
<gene>
    <name evidence="1" type="ORF">QTN89_27405</name>
</gene>